<dbReference type="Proteomes" id="UP000346198">
    <property type="component" value="Unassembled WGS sequence"/>
</dbReference>
<evidence type="ECO:0000313" key="1">
    <source>
        <dbReference type="EMBL" id="VGO18398.1"/>
    </source>
</evidence>
<dbReference type="AlphaFoldDB" id="A0A6C2UE49"/>
<reference evidence="1 2" key="1">
    <citation type="submission" date="2019-04" db="EMBL/GenBank/DDBJ databases">
        <authorList>
            <person name="Van Vliet M D."/>
        </authorList>
    </citation>
    <scope>NUCLEOTIDE SEQUENCE [LARGE SCALE GENOMIC DNA]</scope>
    <source>
        <strain evidence="1 2">F21</strain>
    </source>
</reference>
<gene>
    <name evidence="1" type="ORF">SCARR_00450</name>
</gene>
<evidence type="ECO:0008006" key="3">
    <source>
        <dbReference type="Google" id="ProtNLM"/>
    </source>
</evidence>
<dbReference type="EMBL" id="CAAHFH010000001">
    <property type="protein sequence ID" value="VGO18398.1"/>
    <property type="molecule type" value="Genomic_DNA"/>
</dbReference>
<protein>
    <recommendedName>
        <fullName evidence="3">Terminase small subunit</fullName>
    </recommendedName>
</protein>
<sequence>MKRSDNKYAVLEGQRLEMGADHAELYGKYTVRQLRYVLARMIFPEESHAACARQAGYAPESAGVRALELERRPHVRLMLSRCEWKPRDVDPEAMKRELKKSDVTLMLSHMIRDPAVPIRKRLSAARQLATLNGWIGEKNQHKDEKSILADMMKAIDGTSIGLPSRTT</sequence>
<name>A0A6C2UE49_9BACT</name>
<dbReference type="RefSeq" id="WP_136059885.1">
    <property type="nucleotide sequence ID" value="NZ_CAAHFH010000001.1"/>
</dbReference>
<accession>A0A6C2UE49</accession>
<keyword evidence="2" id="KW-1185">Reference proteome</keyword>
<organism evidence="1 2">
    <name type="scientific">Pontiella sulfatireligans</name>
    <dbReference type="NCBI Taxonomy" id="2750658"/>
    <lineage>
        <taxon>Bacteria</taxon>
        <taxon>Pseudomonadati</taxon>
        <taxon>Kiritimatiellota</taxon>
        <taxon>Kiritimatiellia</taxon>
        <taxon>Kiritimatiellales</taxon>
        <taxon>Pontiellaceae</taxon>
        <taxon>Pontiella</taxon>
    </lineage>
</organism>
<proteinExistence type="predicted"/>
<evidence type="ECO:0000313" key="2">
    <source>
        <dbReference type="Proteomes" id="UP000346198"/>
    </source>
</evidence>